<protein>
    <submittedName>
        <fullName evidence="2">Uncharacterized protein</fullName>
    </submittedName>
</protein>
<reference evidence="3" key="1">
    <citation type="journal article" date="2019" name="Int. J. Syst. Evol. Microbiol.">
        <title>The Global Catalogue of Microorganisms (GCM) 10K type strain sequencing project: providing services to taxonomists for standard genome sequencing and annotation.</title>
        <authorList>
            <consortium name="The Broad Institute Genomics Platform"/>
            <consortium name="The Broad Institute Genome Sequencing Center for Infectious Disease"/>
            <person name="Wu L."/>
            <person name="Ma J."/>
        </authorList>
    </citation>
    <scope>NUCLEOTIDE SEQUENCE [LARGE SCALE GENOMIC DNA]</scope>
    <source>
        <strain evidence="3">JCM 10696</strain>
    </source>
</reference>
<evidence type="ECO:0000313" key="2">
    <source>
        <dbReference type="EMBL" id="GAA0944808.1"/>
    </source>
</evidence>
<keyword evidence="3" id="KW-1185">Reference proteome</keyword>
<dbReference type="EMBL" id="BAAAHH010000005">
    <property type="protein sequence ID" value="GAA0944808.1"/>
    <property type="molecule type" value="Genomic_DNA"/>
</dbReference>
<evidence type="ECO:0000313" key="3">
    <source>
        <dbReference type="Proteomes" id="UP001500665"/>
    </source>
</evidence>
<proteinExistence type="predicted"/>
<feature type="compositionally biased region" description="Low complexity" evidence="1">
    <location>
        <begin position="11"/>
        <end position="31"/>
    </location>
</feature>
<organism evidence="2 3">
    <name type="scientific">Actinocorallia libanotica</name>
    <dbReference type="NCBI Taxonomy" id="46162"/>
    <lineage>
        <taxon>Bacteria</taxon>
        <taxon>Bacillati</taxon>
        <taxon>Actinomycetota</taxon>
        <taxon>Actinomycetes</taxon>
        <taxon>Streptosporangiales</taxon>
        <taxon>Thermomonosporaceae</taxon>
        <taxon>Actinocorallia</taxon>
    </lineage>
</organism>
<evidence type="ECO:0000256" key="1">
    <source>
        <dbReference type="SAM" id="MobiDB-lite"/>
    </source>
</evidence>
<dbReference type="Proteomes" id="UP001500665">
    <property type="component" value="Unassembled WGS sequence"/>
</dbReference>
<accession>A0ABP4B675</accession>
<sequence>MKGPEPTHRWGGAAEASARPAPRSGSAPAAAAPRNRFRLLIGNMGLSHAGHAAGRAVRAGRVAMTGQSSAGPEVVLTQAQSDQVVKPVCHLW</sequence>
<comment type="caution">
    <text evidence="2">The sequence shown here is derived from an EMBL/GenBank/DDBJ whole genome shotgun (WGS) entry which is preliminary data.</text>
</comment>
<gene>
    <name evidence="2" type="ORF">GCM10009550_18030</name>
</gene>
<feature type="region of interest" description="Disordered" evidence="1">
    <location>
        <begin position="1"/>
        <end position="31"/>
    </location>
</feature>
<name>A0ABP4B675_9ACTN</name>